<comment type="cofactor">
    <cofactor evidence="1 6">
        <name>FAD</name>
        <dbReference type="ChEBI" id="CHEBI:57692"/>
    </cofactor>
</comment>
<dbReference type="Gene3D" id="1.20.140.10">
    <property type="entry name" value="Butyryl-CoA Dehydrogenase, subunit A, domain 3"/>
    <property type="match status" value="1"/>
</dbReference>
<dbReference type="AlphaFoldDB" id="A0A934MBF3"/>
<dbReference type="EMBL" id="JAEINH010000007">
    <property type="protein sequence ID" value="MBI9115256.1"/>
    <property type="molecule type" value="Genomic_DNA"/>
</dbReference>
<comment type="caution">
    <text evidence="11">The sequence shown here is derived from an EMBL/GenBank/DDBJ whole genome shotgun (WGS) entry which is preliminary data.</text>
</comment>
<dbReference type="PANTHER" id="PTHR43884:SF12">
    <property type="entry name" value="ISOVALERYL-COA DEHYDROGENASE, MITOCHONDRIAL-RELATED"/>
    <property type="match status" value="1"/>
</dbReference>
<dbReference type="Gene3D" id="2.40.110.10">
    <property type="entry name" value="Butyryl-CoA Dehydrogenase, subunit A, domain 2"/>
    <property type="match status" value="1"/>
</dbReference>
<feature type="domain" description="Acyl-CoA oxidase/dehydrogenase middle" evidence="9">
    <location>
        <begin position="125"/>
        <end position="219"/>
    </location>
</feature>
<dbReference type="GO" id="GO:0050660">
    <property type="term" value="F:flavin adenine dinucleotide binding"/>
    <property type="evidence" value="ECO:0007669"/>
    <property type="project" value="InterPro"/>
</dbReference>
<feature type="domain" description="Acyl-CoA dehydrogenase/oxidase N-terminal" evidence="10">
    <location>
        <begin position="33"/>
        <end position="120"/>
    </location>
</feature>
<reference evidence="11" key="1">
    <citation type="submission" date="2020-12" db="EMBL/GenBank/DDBJ databases">
        <title>Sanguibacter suaedae sp. nov., isolated from Suaeda aralocaspica.</title>
        <authorList>
            <person name="Ma Q."/>
        </authorList>
    </citation>
    <scope>NUCLEOTIDE SEQUENCE</scope>
    <source>
        <strain evidence="11">YZGR15</strain>
    </source>
</reference>
<evidence type="ECO:0000256" key="6">
    <source>
        <dbReference type="RuleBase" id="RU362125"/>
    </source>
</evidence>
<dbReference type="SUPFAM" id="SSF47203">
    <property type="entry name" value="Acyl-CoA dehydrogenase C-terminal domain-like"/>
    <property type="match status" value="1"/>
</dbReference>
<evidence type="ECO:0000256" key="7">
    <source>
        <dbReference type="SAM" id="MobiDB-lite"/>
    </source>
</evidence>
<dbReference type="PROSITE" id="PS00073">
    <property type="entry name" value="ACYL_COA_DH_2"/>
    <property type="match status" value="1"/>
</dbReference>
<keyword evidence="4 6" id="KW-0274">FAD</keyword>
<dbReference type="Pfam" id="PF02770">
    <property type="entry name" value="Acyl-CoA_dh_M"/>
    <property type="match status" value="1"/>
</dbReference>
<evidence type="ECO:0000256" key="4">
    <source>
        <dbReference type="ARBA" id="ARBA00022827"/>
    </source>
</evidence>
<dbReference type="InterPro" id="IPR037069">
    <property type="entry name" value="AcylCoA_DH/ox_N_sf"/>
</dbReference>
<dbReference type="InterPro" id="IPR036250">
    <property type="entry name" value="AcylCo_DH-like_C"/>
</dbReference>
<evidence type="ECO:0000259" key="8">
    <source>
        <dbReference type="Pfam" id="PF00441"/>
    </source>
</evidence>
<dbReference type="FunFam" id="2.40.110.10:FF:000002">
    <property type="entry name" value="Acyl-CoA dehydrogenase fadE12"/>
    <property type="match status" value="1"/>
</dbReference>
<dbReference type="SUPFAM" id="SSF56645">
    <property type="entry name" value="Acyl-CoA dehydrogenase NM domain-like"/>
    <property type="match status" value="1"/>
</dbReference>
<dbReference type="InterPro" id="IPR009100">
    <property type="entry name" value="AcylCoA_DH/oxidase_NM_dom_sf"/>
</dbReference>
<evidence type="ECO:0000256" key="3">
    <source>
        <dbReference type="ARBA" id="ARBA00022630"/>
    </source>
</evidence>
<dbReference type="Pfam" id="PF00441">
    <property type="entry name" value="Acyl-CoA_dh_1"/>
    <property type="match status" value="1"/>
</dbReference>
<evidence type="ECO:0000259" key="10">
    <source>
        <dbReference type="Pfam" id="PF02771"/>
    </source>
</evidence>
<dbReference type="RefSeq" id="WP_198733827.1">
    <property type="nucleotide sequence ID" value="NZ_JAEINH010000007.1"/>
</dbReference>
<name>A0A934MBF3_9MICO</name>
<feature type="compositionally biased region" description="Basic and acidic residues" evidence="7">
    <location>
        <begin position="17"/>
        <end position="27"/>
    </location>
</feature>
<comment type="similarity">
    <text evidence="2 6">Belongs to the acyl-CoA dehydrogenase family.</text>
</comment>
<evidence type="ECO:0000313" key="12">
    <source>
        <dbReference type="Proteomes" id="UP000602087"/>
    </source>
</evidence>
<gene>
    <name evidence="11" type="ORF">JAV76_09565</name>
</gene>
<dbReference type="GO" id="GO:0003995">
    <property type="term" value="F:acyl-CoA dehydrogenase activity"/>
    <property type="evidence" value="ECO:0007669"/>
    <property type="project" value="InterPro"/>
</dbReference>
<keyword evidence="5 6" id="KW-0560">Oxidoreductase</keyword>
<dbReference type="Pfam" id="PF02771">
    <property type="entry name" value="Acyl-CoA_dh_N"/>
    <property type="match status" value="1"/>
</dbReference>
<dbReference type="InterPro" id="IPR006091">
    <property type="entry name" value="Acyl-CoA_Oxase/DH_mid-dom"/>
</dbReference>
<dbReference type="InterPro" id="IPR013786">
    <property type="entry name" value="AcylCoA_DH/ox_N"/>
</dbReference>
<keyword evidence="12" id="KW-1185">Reference proteome</keyword>
<proteinExistence type="inferred from homology"/>
<dbReference type="PANTHER" id="PTHR43884">
    <property type="entry name" value="ACYL-COA DEHYDROGENASE"/>
    <property type="match status" value="1"/>
</dbReference>
<evidence type="ECO:0000256" key="1">
    <source>
        <dbReference type="ARBA" id="ARBA00001974"/>
    </source>
</evidence>
<dbReference type="InterPro" id="IPR009075">
    <property type="entry name" value="AcylCo_DH/oxidase_C"/>
</dbReference>
<dbReference type="Gene3D" id="1.10.540.10">
    <property type="entry name" value="Acyl-CoA dehydrogenase/oxidase, N-terminal domain"/>
    <property type="match status" value="1"/>
</dbReference>
<dbReference type="Proteomes" id="UP000602087">
    <property type="component" value="Unassembled WGS sequence"/>
</dbReference>
<sequence>MSAQTVQTAPSLTPEALGRDLDDAFDTRHDTPHDETVFDRAAWGRMTATGLLAAPFAVEHGGHGMSLVDTLRSLEYLGRVNDDAGLSFAAITSMASTAVALTRFGTPEQRARHLPGVLSGRTVGAHAITEPEHGSDALGMSARAVRDGDHFVLDGDKTFITNAGIADLYVVYARTGDVPGPLGLTAFLVPAGTPGFTVGRRLGTMGLSGTPLAELHLTGCRIPAHDVLGRVGGGFLVLDHVMEREILFSFMVNVGEMQRRLDRCVTWCREREQYGRAIGGYQAVARRVVDMRIAVDTARLWLLSAAELLDAGKPAATEISIAKLVTSTANLRSSLDAVEVFGGRGYVTEHGIERGVRDAVAGTLYSGSNDIQYNRVASMIGLR</sequence>
<dbReference type="InterPro" id="IPR046373">
    <property type="entry name" value="Acyl-CoA_Oxase/DH_mid-dom_sf"/>
</dbReference>
<dbReference type="InterPro" id="IPR006089">
    <property type="entry name" value="Acyl-CoA_DH_CS"/>
</dbReference>
<feature type="domain" description="Acyl-CoA dehydrogenase/oxidase C-terminal" evidence="8">
    <location>
        <begin position="232"/>
        <end position="378"/>
    </location>
</feature>
<evidence type="ECO:0000313" key="11">
    <source>
        <dbReference type="EMBL" id="MBI9115256.1"/>
    </source>
</evidence>
<accession>A0A934MBF3</accession>
<feature type="region of interest" description="Disordered" evidence="7">
    <location>
        <begin position="1"/>
        <end position="27"/>
    </location>
</feature>
<protein>
    <submittedName>
        <fullName evidence="11">Acyl-CoA dehydrogenase family protein</fullName>
    </submittedName>
</protein>
<keyword evidence="3 6" id="KW-0285">Flavoprotein</keyword>
<organism evidence="11 12">
    <name type="scientific">Sanguibacter suaedae</name>
    <dbReference type="NCBI Taxonomy" id="2795737"/>
    <lineage>
        <taxon>Bacteria</taxon>
        <taxon>Bacillati</taxon>
        <taxon>Actinomycetota</taxon>
        <taxon>Actinomycetes</taxon>
        <taxon>Micrococcales</taxon>
        <taxon>Sanguibacteraceae</taxon>
        <taxon>Sanguibacter</taxon>
    </lineage>
</organism>
<evidence type="ECO:0000259" key="9">
    <source>
        <dbReference type="Pfam" id="PF02770"/>
    </source>
</evidence>
<evidence type="ECO:0000256" key="2">
    <source>
        <dbReference type="ARBA" id="ARBA00009347"/>
    </source>
</evidence>
<feature type="compositionally biased region" description="Polar residues" evidence="7">
    <location>
        <begin position="1"/>
        <end position="11"/>
    </location>
</feature>
<evidence type="ECO:0000256" key="5">
    <source>
        <dbReference type="ARBA" id="ARBA00023002"/>
    </source>
</evidence>